<evidence type="ECO:0000259" key="8">
    <source>
        <dbReference type="Pfam" id="PF07559"/>
    </source>
</evidence>
<sequence>MSFYTALTGLNGAQADISATSNNIANVGTTGFKRSRAEFGDIFATSPLQNASSSIGSGTILKGIKQQFTQGNIASSLNALDLAISGQGFFALKPSLTSTQTVYTRNGSFNVDNDRYVVDSAGQYLMTYPVNLDGSVTAKDLDSAVPLQLPVTSGEPKATGKIDLGVNVPADAPVVTDLEQFADGYQFDPSDANSYTNSTSITIFDDLGNPTIATIYFIKTQNASAEDPTNKYDTRLVINDTIIDPDLVSAVDDTGKQLFIDRFGAQTTAVPDDNYFLEGKGAPLYKMDDLNQQVKSQPATLQGEQSSFDFGEEGDKLVEIVTDPLLFKATREAGNADSDIYWGKDFLTVNVDDGDAPVSINLRPGKYNAEQLASEVERAINEAYGDDKKIQIFQNVDDKLTIDLFKLSADGTLQGLGDNKIEIDLLQDSSVSTLMGMDVEGASPDFTREEFLAHTQARLVDELNDYIYDPDGSLGTGAATLGVEGRLFVRSIGAAMDGPYDQPEVITITHTQDTDAGDTVSQDRYLAHSYYGKRPSLSVYDQKAELLEVDADGAIHADGNAVVYDNTQNTLTVYVPNDFGTPTSSSIRLVGASTDADFQNHLNGRELRIFENVATDNYRMLRIDTSGLNLPEAGFNLDSDNISILYEPSQDLEAFFEGATSTIAGGFETFNSKRIVVRETGEAAMRASDEKSLNEAIIFGSTLIDTTGVSLAKLGLPASGTPVVATETVASNAAAVVATETTAADSTTAEVHTLALGLTAFDKRLTTINIGSDSITADLRKLDHADMAAVVTTLNALPAATAAGVTFSTTGSDLVVTANAVNTDLGVVSVATAETHTLSLGLAAFSEKFNNISIGDKTISADFRALDHDDMAAVVATLNGLPATAITGVTFSTTGSDLIVTANALADDLGAVSVATISNGVSSKVAWVDENNPPIKIAYDETNQRLQFNVDRTVLGTGTGSNFNAFTVYGASDADSTNGLGIPAGGNAEQVLIRGGEILSTEPFIADGEEVQLNDKRYGVSVSYNGDTKSFTVASGTTGENIDANGALGVATDQKASNIQIGRRIISTSGDGSADLSESIDLDSRIIGGGENALFGFGASKQDFSFQEGRGLAAQPAVATGRAAQGDLTEVFRLTSNNGENRFNVSVNGIAGIIDIPPGNYVGTTLATALEERINQISDPVTGQTVGGVTVRYSTVDNGFVFQTGTTGDGSTIKVKGAARLGLDEVPLGVGSVPKIFNLVQATNADGIALYVDPEGNVVTTPPAEMVDGYFPLYIDEGELTFDKTGKLVSPKNNVRYEQQAEGFSISLDIDYSTSSQFAQPFSVLSVEQDGFTSGRLDGLEIDSSGTIRANYTNGQNNPLGKIVVANFNNQNGLKQIGNATYVETAVSGTPQVGEAGAEGFGNILSGSLERSNVDITEELVNLITAQRNYQASAKAIETTTSLTQTIINIRM</sequence>
<feature type="domain" description="Flagellar hook protein FlgE/F/G-like D1" evidence="9">
    <location>
        <begin position="83"/>
        <end position="135"/>
    </location>
</feature>
<evidence type="ECO:0000313" key="11">
    <source>
        <dbReference type="Proteomes" id="UP000064920"/>
    </source>
</evidence>
<evidence type="ECO:0000259" key="9">
    <source>
        <dbReference type="Pfam" id="PF22692"/>
    </source>
</evidence>
<dbReference type="Pfam" id="PF07559">
    <property type="entry name" value="FlgE_D2"/>
    <property type="match status" value="2"/>
</dbReference>
<dbReference type="PANTHER" id="PTHR30435:SF1">
    <property type="entry name" value="FLAGELLAR HOOK PROTEIN FLGE"/>
    <property type="match status" value="1"/>
</dbReference>
<dbReference type="GO" id="GO:0071978">
    <property type="term" value="P:bacterial-type flagellum-dependent swarming motility"/>
    <property type="evidence" value="ECO:0007669"/>
    <property type="project" value="TreeGrafter"/>
</dbReference>
<evidence type="ECO:0000256" key="2">
    <source>
        <dbReference type="ARBA" id="ARBA00009677"/>
    </source>
</evidence>
<dbReference type="STRING" id="1397108.IMCC12053_93"/>
<dbReference type="InterPro" id="IPR037925">
    <property type="entry name" value="FlgE/F/G-like"/>
</dbReference>
<dbReference type="NCBIfam" id="TIGR03506">
    <property type="entry name" value="FlgEFG_subfam"/>
    <property type="match status" value="2"/>
</dbReference>
<dbReference type="Gene3D" id="2.60.98.20">
    <property type="entry name" value="Flagellar hook protein FlgE"/>
    <property type="match status" value="2"/>
</dbReference>
<evidence type="ECO:0000259" key="6">
    <source>
        <dbReference type="Pfam" id="PF00460"/>
    </source>
</evidence>
<dbReference type="GO" id="GO:0005829">
    <property type="term" value="C:cytosol"/>
    <property type="evidence" value="ECO:0007669"/>
    <property type="project" value="TreeGrafter"/>
</dbReference>
<keyword evidence="11" id="KW-1185">Reference proteome</keyword>
<dbReference type="InterPro" id="IPR010930">
    <property type="entry name" value="Flg_bb/hook_C_dom"/>
</dbReference>
<keyword evidence="10" id="KW-0969">Cilium</keyword>
<protein>
    <recommendedName>
        <fullName evidence="3 5">Flagellar hook protein FlgE</fullName>
    </recommendedName>
</protein>
<reference evidence="10 11" key="1">
    <citation type="submission" date="2015-05" db="EMBL/GenBank/DDBJ databases">
        <authorList>
            <person name="Wang D.B."/>
            <person name="Wang M."/>
        </authorList>
    </citation>
    <scope>NUCLEOTIDE SEQUENCE [LARGE SCALE GENOMIC DNA]</scope>
    <source>
        <strain evidence="10 11">IMCC 12053</strain>
    </source>
</reference>
<dbReference type="InterPro" id="IPR001444">
    <property type="entry name" value="Flag_bb_rod_N"/>
</dbReference>
<dbReference type="Pfam" id="PF22692">
    <property type="entry name" value="LlgE_F_G_D1"/>
    <property type="match status" value="1"/>
</dbReference>
<dbReference type="RefSeq" id="WP_062214691.1">
    <property type="nucleotide sequence ID" value="NZ_CP012023.1"/>
</dbReference>
<accession>A0A0N9ZVP4</accession>
<feature type="domain" description="Flagellar basal body rod protein N-terminal" evidence="6">
    <location>
        <begin position="3"/>
        <end position="33"/>
    </location>
</feature>
<dbReference type="SUPFAM" id="SSF117143">
    <property type="entry name" value="Flagellar hook protein flgE"/>
    <property type="match status" value="2"/>
</dbReference>
<feature type="domain" description="Flagellar hook protein FlgE D2" evidence="8">
    <location>
        <begin position="183"/>
        <end position="282"/>
    </location>
</feature>
<dbReference type="InterPro" id="IPR037058">
    <property type="entry name" value="Falgellar_hook_FlgE_sf"/>
</dbReference>
<keyword evidence="4 5" id="KW-0975">Bacterial flagellum</keyword>
<dbReference type="InterPro" id="IPR053967">
    <property type="entry name" value="LlgE_F_G-like_D1"/>
</dbReference>
<comment type="similarity">
    <text evidence="2 5">Belongs to the flagella basal body rod proteins family.</text>
</comment>
<dbReference type="Pfam" id="PF00460">
    <property type="entry name" value="Flg_bb_rod"/>
    <property type="match status" value="1"/>
</dbReference>
<evidence type="ECO:0000313" key="10">
    <source>
        <dbReference type="EMBL" id="ALI54043.1"/>
    </source>
</evidence>
<proteinExistence type="inferred from homology"/>
<evidence type="ECO:0000256" key="5">
    <source>
        <dbReference type="RuleBase" id="RU362116"/>
    </source>
</evidence>
<dbReference type="GO" id="GO:0009425">
    <property type="term" value="C:bacterial-type flagellum basal body"/>
    <property type="evidence" value="ECO:0007669"/>
    <property type="project" value="UniProtKB-SubCell"/>
</dbReference>
<evidence type="ECO:0000256" key="1">
    <source>
        <dbReference type="ARBA" id="ARBA00004117"/>
    </source>
</evidence>
<feature type="domain" description="Flagellar basal-body/hook protein C-terminal" evidence="7">
    <location>
        <begin position="1406"/>
        <end position="1450"/>
    </location>
</feature>
<dbReference type="EMBL" id="CP012023">
    <property type="protein sequence ID" value="ALI54043.1"/>
    <property type="molecule type" value="Genomic_DNA"/>
</dbReference>
<dbReference type="Pfam" id="PF06429">
    <property type="entry name" value="Flg_bbr_C"/>
    <property type="match status" value="1"/>
</dbReference>
<evidence type="ECO:0000256" key="4">
    <source>
        <dbReference type="ARBA" id="ARBA00023143"/>
    </source>
</evidence>
<evidence type="ECO:0000256" key="3">
    <source>
        <dbReference type="ARBA" id="ARBA00019015"/>
    </source>
</evidence>
<dbReference type="Proteomes" id="UP000064920">
    <property type="component" value="Chromosome"/>
</dbReference>
<dbReference type="InterPro" id="IPR011491">
    <property type="entry name" value="FlgE_D2"/>
</dbReference>
<dbReference type="PATRIC" id="fig|1397108.4.peg.97"/>
<comment type="function">
    <text evidence="5">A flexible structure which links the flagellar filament to the drive apparatus in the basal body.</text>
</comment>
<keyword evidence="10" id="KW-0966">Cell projection</keyword>
<keyword evidence="10" id="KW-0282">Flagellum</keyword>
<dbReference type="PANTHER" id="PTHR30435">
    <property type="entry name" value="FLAGELLAR PROTEIN"/>
    <property type="match status" value="1"/>
</dbReference>
<dbReference type="InterPro" id="IPR020013">
    <property type="entry name" value="Flagellar_FlgE/F/G"/>
</dbReference>
<feature type="domain" description="Flagellar hook protein FlgE D2" evidence="8">
    <location>
        <begin position="1251"/>
        <end position="1332"/>
    </location>
</feature>
<comment type="subcellular location">
    <subcellularLocation>
        <location evidence="1 5">Bacterial flagellum basal body</location>
    </subcellularLocation>
</comment>
<gene>
    <name evidence="10" type="ORF">IMCC12053_93</name>
</gene>
<name>A0A0N9ZVP4_9RHOB</name>
<dbReference type="GO" id="GO:0009424">
    <property type="term" value="C:bacterial-type flagellum hook"/>
    <property type="evidence" value="ECO:0007669"/>
    <property type="project" value="TreeGrafter"/>
</dbReference>
<evidence type="ECO:0000259" key="7">
    <source>
        <dbReference type="Pfam" id="PF06429"/>
    </source>
</evidence>
<dbReference type="KEGG" id="cmar:IMCC12053_93"/>
<organism evidence="10 11">
    <name type="scientific">Celeribacter marinus</name>
    <dbReference type="NCBI Taxonomy" id="1397108"/>
    <lineage>
        <taxon>Bacteria</taxon>
        <taxon>Pseudomonadati</taxon>
        <taxon>Pseudomonadota</taxon>
        <taxon>Alphaproteobacteria</taxon>
        <taxon>Rhodobacterales</taxon>
        <taxon>Roseobacteraceae</taxon>
        <taxon>Celeribacter</taxon>
    </lineage>
</organism>